<name>A0AB34FY99_9HYPO</name>
<gene>
    <name evidence="1" type="ORF">O9K51_04470</name>
</gene>
<evidence type="ECO:0000313" key="1">
    <source>
        <dbReference type="EMBL" id="KAJ6443291.1"/>
    </source>
</evidence>
<keyword evidence="2" id="KW-1185">Reference proteome</keyword>
<comment type="caution">
    <text evidence="1">The sequence shown here is derived from an EMBL/GenBank/DDBJ whole genome shotgun (WGS) entry which is preliminary data.</text>
</comment>
<organism evidence="1 2">
    <name type="scientific">Purpureocillium lavendulum</name>
    <dbReference type="NCBI Taxonomy" id="1247861"/>
    <lineage>
        <taxon>Eukaryota</taxon>
        <taxon>Fungi</taxon>
        <taxon>Dikarya</taxon>
        <taxon>Ascomycota</taxon>
        <taxon>Pezizomycotina</taxon>
        <taxon>Sordariomycetes</taxon>
        <taxon>Hypocreomycetidae</taxon>
        <taxon>Hypocreales</taxon>
        <taxon>Ophiocordycipitaceae</taxon>
        <taxon>Purpureocillium</taxon>
    </lineage>
</organism>
<accession>A0AB34FY99</accession>
<dbReference type="EMBL" id="JAQHRD010000003">
    <property type="protein sequence ID" value="KAJ6443291.1"/>
    <property type="molecule type" value="Genomic_DNA"/>
</dbReference>
<sequence>MTGPLPSRHQCAAELLDGTVSSSNEVRARLNEAKAQGGQDPIVAIIVHAVGPGQTPFDRRHNSSFPSLGRDLAESMSTSGGARSC</sequence>
<reference evidence="1" key="1">
    <citation type="submission" date="2023-01" db="EMBL/GenBank/DDBJ databases">
        <title>The growth and conidiation of Purpureocillium lavendulum are regulated by nitrogen source and histone H3K14 acetylation.</title>
        <authorList>
            <person name="Tang P."/>
            <person name="Han J."/>
            <person name="Zhang C."/>
            <person name="Tang P."/>
            <person name="Qi F."/>
            <person name="Zhang K."/>
            <person name="Liang L."/>
        </authorList>
    </citation>
    <scope>NUCLEOTIDE SEQUENCE</scope>
    <source>
        <strain evidence="1">YMF1.00683</strain>
    </source>
</reference>
<proteinExistence type="predicted"/>
<protein>
    <submittedName>
        <fullName evidence="1">Uncharacterized protein</fullName>
    </submittedName>
</protein>
<dbReference type="AlphaFoldDB" id="A0AB34FY99"/>
<dbReference type="Proteomes" id="UP001163105">
    <property type="component" value="Unassembled WGS sequence"/>
</dbReference>
<evidence type="ECO:0000313" key="2">
    <source>
        <dbReference type="Proteomes" id="UP001163105"/>
    </source>
</evidence>